<reference evidence="15 16" key="1">
    <citation type="journal article" date="2018" name="BMC Genomics">
        <title>Whole genome sequencing and function prediction of 133 gut anaerobes isolated from chicken caecum in pure cultures.</title>
        <authorList>
            <person name="Medvecky M."/>
            <person name="Cejkova D."/>
            <person name="Polansky O."/>
            <person name="Karasova D."/>
            <person name="Kubasova T."/>
            <person name="Cizek A."/>
            <person name="Rychlik I."/>
        </authorList>
    </citation>
    <scope>NUCLEOTIDE SEQUENCE [LARGE SCALE GENOMIC DNA]</scope>
    <source>
        <strain evidence="15 16">An13</strain>
    </source>
</reference>
<comment type="similarity">
    <text evidence="7 11">Belongs to the DEAD box helicase family.</text>
</comment>
<dbReference type="FunFam" id="3.40.50.300:FF:000108">
    <property type="entry name" value="ATP-dependent RNA helicase RhlE"/>
    <property type="match status" value="1"/>
</dbReference>
<keyword evidence="6 11" id="KW-0067">ATP-binding</keyword>
<dbReference type="Gene3D" id="3.30.70.330">
    <property type="match status" value="1"/>
</dbReference>
<dbReference type="CDD" id="cd00268">
    <property type="entry name" value="DEADc"/>
    <property type="match status" value="1"/>
</dbReference>
<keyword evidence="3 11" id="KW-0547">Nucleotide-binding</keyword>
<dbReference type="GO" id="GO:0003723">
    <property type="term" value="F:RNA binding"/>
    <property type="evidence" value="ECO:0007669"/>
    <property type="project" value="UniProtKB-ARBA"/>
</dbReference>
<protein>
    <recommendedName>
        <fullName evidence="9">ATP-dependent RNA helicase CshA</fullName>
        <ecNumber evidence="1">3.6.4.13</ecNumber>
    </recommendedName>
</protein>
<dbReference type="InterPro" id="IPR044742">
    <property type="entry name" value="DEAD/DEAH_RhlB"/>
</dbReference>
<dbReference type="AlphaFoldDB" id="A0A1Y4SZT8"/>
<dbReference type="PROSITE" id="PS51194">
    <property type="entry name" value="HELICASE_CTER"/>
    <property type="match status" value="1"/>
</dbReference>
<gene>
    <name evidence="15" type="ORF">B5E75_04060</name>
</gene>
<dbReference type="GO" id="GO:0005524">
    <property type="term" value="F:ATP binding"/>
    <property type="evidence" value="ECO:0007669"/>
    <property type="project" value="UniProtKB-KW"/>
</dbReference>
<dbReference type="InterPro" id="IPR005580">
    <property type="entry name" value="DbpA/CsdA_RNA-bd_dom"/>
</dbReference>
<evidence type="ECO:0000256" key="1">
    <source>
        <dbReference type="ARBA" id="ARBA00012552"/>
    </source>
</evidence>
<feature type="domain" description="DEAD-box RNA helicase Q" evidence="14">
    <location>
        <begin position="4"/>
        <end position="32"/>
    </location>
</feature>
<evidence type="ECO:0000259" key="12">
    <source>
        <dbReference type="PROSITE" id="PS51192"/>
    </source>
</evidence>
<feature type="domain" description="Helicase ATP-binding" evidence="12">
    <location>
        <begin position="35"/>
        <end position="205"/>
    </location>
</feature>
<evidence type="ECO:0000256" key="6">
    <source>
        <dbReference type="ARBA" id="ARBA00022840"/>
    </source>
</evidence>
<accession>A0A1Y4SZT8</accession>
<organism evidence="15 16">
    <name type="scientific">Massilimicrobiota timonensis</name>
    <dbReference type="NCBI Taxonomy" id="1776392"/>
    <lineage>
        <taxon>Bacteria</taxon>
        <taxon>Bacillati</taxon>
        <taxon>Bacillota</taxon>
        <taxon>Erysipelotrichia</taxon>
        <taxon>Erysipelotrichales</taxon>
        <taxon>Erysipelotrichaceae</taxon>
        <taxon>Massilimicrobiota</taxon>
    </lineage>
</organism>
<dbReference type="EMBL" id="NFLJ01000008">
    <property type="protein sequence ID" value="OUQ35435.1"/>
    <property type="molecule type" value="Genomic_DNA"/>
</dbReference>
<evidence type="ECO:0000313" key="15">
    <source>
        <dbReference type="EMBL" id="OUQ35435.1"/>
    </source>
</evidence>
<comment type="caution">
    <text evidence="15">The sequence shown here is derived from an EMBL/GenBank/DDBJ whole genome shotgun (WGS) entry which is preliminary data.</text>
</comment>
<keyword evidence="4 11" id="KW-0378">Hydrolase</keyword>
<dbReference type="CDD" id="cd12252">
    <property type="entry name" value="RRM_DbpA"/>
    <property type="match status" value="1"/>
</dbReference>
<dbReference type="InterPro" id="IPR014001">
    <property type="entry name" value="Helicase_ATP-bd"/>
</dbReference>
<feature type="domain" description="Helicase C-terminal" evidence="13">
    <location>
        <begin position="230"/>
        <end position="377"/>
    </location>
</feature>
<dbReference type="OrthoDB" id="9805696at2"/>
<keyword evidence="16" id="KW-1185">Reference proteome</keyword>
<sequence>MQQKTFYDLGLSKLVLQGIEMMGYVMPSPIQEKAIPVLLEGKDIIGQAQTGTGKTLAFGSVLLSCIEKSQQGVQALILSPTRELALQIDEELRRIGKYTRLSIVSVYGGSEIEKQIRALKKGADIVVGTPGRVLDLMRRKALRLDHVNWLVLDEADEMLNMGFIDDIETILQTVPEQRHTVLFSATMPSDIKKIASFYMKEDYQHIQIKAKTMTASTVSQYYFETKVNRRFEVLCRILDSREMDNTIIFCKTKRSVDEVVAAMQQKHYNVEAMHGDLSQNQRMNTLRRFKNGQIQYLVATDVAARGIDVDNISHVINYELPQEEELYIHRIGRTGRANKKGEAYSIVTAREKNFLKAIEKHTNSHIEKLEIPAIEDIFDQKIKELLFDVQDTVLKGNLEPFKKIVKDIPAHMRNDVMAALLAMCYSKRVGYNYQDIKDIHKNEQRLFMSVGSMDKVNVKDIIDFFLRYAQISKKDIGEITIKRKFSFANLTPEASQKVLDYCYNQKIKGRRVRLELAQEE</sequence>
<dbReference type="InterPro" id="IPR027417">
    <property type="entry name" value="P-loop_NTPase"/>
</dbReference>
<dbReference type="InterPro" id="IPR011545">
    <property type="entry name" value="DEAD/DEAH_box_helicase_dom"/>
</dbReference>
<dbReference type="GO" id="GO:0005829">
    <property type="term" value="C:cytosol"/>
    <property type="evidence" value="ECO:0007669"/>
    <property type="project" value="TreeGrafter"/>
</dbReference>
<dbReference type="InterPro" id="IPR012677">
    <property type="entry name" value="Nucleotide-bd_a/b_plait_sf"/>
</dbReference>
<dbReference type="CDD" id="cd18787">
    <property type="entry name" value="SF2_C_DEAD"/>
    <property type="match status" value="1"/>
</dbReference>
<keyword evidence="2" id="KW-0963">Cytoplasm</keyword>
<dbReference type="SUPFAM" id="SSF52540">
    <property type="entry name" value="P-loop containing nucleoside triphosphate hydrolases"/>
    <property type="match status" value="1"/>
</dbReference>
<dbReference type="PROSITE" id="PS51195">
    <property type="entry name" value="Q_MOTIF"/>
    <property type="match status" value="1"/>
</dbReference>
<dbReference type="SMART" id="SM00487">
    <property type="entry name" value="DEXDc"/>
    <property type="match status" value="1"/>
</dbReference>
<dbReference type="PROSITE" id="PS51192">
    <property type="entry name" value="HELICASE_ATP_BIND_1"/>
    <property type="match status" value="1"/>
</dbReference>
<dbReference type="PANTHER" id="PTHR47959">
    <property type="entry name" value="ATP-DEPENDENT RNA HELICASE RHLE-RELATED"/>
    <property type="match status" value="1"/>
</dbReference>
<dbReference type="RefSeq" id="WP_087357508.1">
    <property type="nucleotide sequence ID" value="NZ_NFLJ01000008.1"/>
</dbReference>
<dbReference type="GO" id="GO:0016787">
    <property type="term" value="F:hydrolase activity"/>
    <property type="evidence" value="ECO:0007669"/>
    <property type="project" value="UniProtKB-KW"/>
</dbReference>
<evidence type="ECO:0000256" key="9">
    <source>
        <dbReference type="ARBA" id="ARBA00067932"/>
    </source>
</evidence>
<evidence type="ECO:0000259" key="14">
    <source>
        <dbReference type="PROSITE" id="PS51195"/>
    </source>
</evidence>
<feature type="short sequence motif" description="Q motif" evidence="10">
    <location>
        <begin position="4"/>
        <end position="32"/>
    </location>
</feature>
<evidence type="ECO:0000256" key="11">
    <source>
        <dbReference type="RuleBase" id="RU000492"/>
    </source>
</evidence>
<keyword evidence="5 11" id="KW-0347">Helicase</keyword>
<comment type="catalytic activity">
    <reaction evidence="8">
        <text>ATP + H2O = ADP + phosphate + H(+)</text>
        <dbReference type="Rhea" id="RHEA:13065"/>
        <dbReference type="ChEBI" id="CHEBI:15377"/>
        <dbReference type="ChEBI" id="CHEBI:15378"/>
        <dbReference type="ChEBI" id="CHEBI:30616"/>
        <dbReference type="ChEBI" id="CHEBI:43474"/>
        <dbReference type="ChEBI" id="CHEBI:456216"/>
        <dbReference type="EC" id="3.6.4.13"/>
    </reaction>
</comment>
<dbReference type="PANTHER" id="PTHR47959:SF1">
    <property type="entry name" value="ATP-DEPENDENT RNA HELICASE DBPA"/>
    <property type="match status" value="1"/>
</dbReference>
<dbReference type="Pfam" id="PF00271">
    <property type="entry name" value="Helicase_C"/>
    <property type="match status" value="1"/>
</dbReference>
<evidence type="ECO:0000259" key="13">
    <source>
        <dbReference type="PROSITE" id="PS51194"/>
    </source>
</evidence>
<proteinExistence type="inferred from homology"/>
<dbReference type="InterPro" id="IPR001650">
    <property type="entry name" value="Helicase_C-like"/>
</dbReference>
<evidence type="ECO:0000256" key="3">
    <source>
        <dbReference type="ARBA" id="ARBA00022741"/>
    </source>
</evidence>
<dbReference type="InterPro" id="IPR000629">
    <property type="entry name" value="RNA-helicase_DEAD-box_CS"/>
</dbReference>
<dbReference type="Pfam" id="PF03880">
    <property type="entry name" value="DbpA"/>
    <property type="match status" value="1"/>
</dbReference>
<evidence type="ECO:0000256" key="4">
    <source>
        <dbReference type="ARBA" id="ARBA00022801"/>
    </source>
</evidence>
<dbReference type="GO" id="GO:0003724">
    <property type="term" value="F:RNA helicase activity"/>
    <property type="evidence" value="ECO:0007669"/>
    <property type="project" value="UniProtKB-EC"/>
</dbReference>
<evidence type="ECO:0000256" key="2">
    <source>
        <dbReference type="ARBA" id="ARBA00022490"/>
    </source>
</evidence>
<evidence type="ECO:0000256" key="7">
    <source>
        <dbReference type="ARBA" id="ARBA00038437"/>
    </source>
</evidence>
<evidence type="ECO:0000256" key="8">
    <source>
        <dbReference type="ARBA" id="ARBA00047984"/>
    </source>
</evidence>
<dbReference type="Pfam" id="PF00270">
    <property type="entry name" value="DEAD"/>
    <property type="match status" value="1"/>
</dbReference>
<name>A0A1Y4SZT8_9FIRM</name>
<dbReference type="InterPro" id="IPR050079">
    <property type="entry name" value="DEAD_box_RNA_helicase"/>
</dbReference>
<evidence type="ECO:0000256" key="5">
    <source>
        <dbReference type="ARBA" id="ARBA00022806"/>
    </source>
</evidence>
<dbReference type="EC" id="3.6.4.13" evidence="1"/>
<dbReference type="Proteomes" id="UP000195305">
    <property type="component" value="Unassembled WGS sequence"/>
</dbReference>
<dbReference type="Gene3D" id="3.40.50.300">
    <property type="entry name" value="P-loop containing nucleotide triphosphate hydrolases"/>
    <property type="match status" value="2"/>
</dbReference>
<evidence type="ECO:0000313" key="16">
    <source>
        <dbReference type="Proteomes" id="UP000195305"/>
    </source>
</evidence>
<dbReference type="PROSITE" id="PS00039">
    <property type="entry name" value="DEAD_ATP_HELICASE"/>
    <property type="match status" value="1"/>
</dbReference>
<evidence type="ECO:0000256" key="10">
    <source>
        <dbReference type="PROSITE-ProRule" id="PRU00552"/>
    </source>
</evidence>
<dbReference type="InterPro" id="IPR014014">
    <property type="entry name" value="RNA_helicase_DEAD_Q_motif"/>
</dbReference>
<dbReference type="SMART" id="SM00490">
    <property type="entry name" value="HELICc"/>
    <property type="match status" value="1"/>
</dbReference>